<reference evidence="3 4" key="2">
    <citation type="submission" date="2023-06" db="EMBL/GenBank/DDBJ databases">
        <title>Identification and characterization of horizontal gene transfer across gut microbiota members of farm animals based on homology search.</title>
        <authorList>
            <person name="Schwarzerova J."/>
            <person name="Nykrynova M."/>
            <person name="Jureckova K."/>
            <person name="Cejkova D."/>
            <person name="Rychlik I."/>
        </authorList>
    </citation>
    <scope>NUCLEOTIDE SEQUENCE [LARGE SCALE GENOMIC DNA]</scope>
    <source>
        <strain evidence="3 4">153_Feed</strain>
    </source>
</reference>
<dbReference type="Proteomes" id="UP001529256">
    <property type="component" value="Unassembled WGS sequence"/>
</dbReference>
<dbReference type="InterPro" id="IPR039564">
    <property type="entry name" value="Peptidase_C39-like"/>
</dbReference>
<dbReference type="EMBL" id="JAUDEA010000004">
    <property type="protein sequence ID" value="MDM8270879.1"/>
    <property type="molecule type" value="Genomic_DNA"/>
</dbReference>
<proteinExistence type="predicted"/>
<evidence type="ECO:0000256" key="1">
    <source>
        <dbReference type="SAM" id="MobiDB-lite"/>
    </source>
</evidence>
<name>A0ABT7V4H5_9ACTN</name>
<organism evidence="3 4">
    <name type="scientific">Thermophilibacter provencensis</name>
    <dbReference type="NCBI Taxonomy" id="1852386"/>
    <lineage>
        <taxon>Bacteria</taxon>
        <taxon>Bacillati</taxon>
        <taxon>Actinomycetota</taxon>
        <taxon>Coriobacteriia</taxon>
        <taxon>Coriobacteriales</taxon>
        <taxon>Atopobiaceae</taxon>
        <taxon>Thermophilibacter</taxon>
    </lineage>
</organism>
<reference evidence="3 4" key="3">
    <citation type="submission" date="2023-06" db="EMBL/GenBank/DDBJ databases">
        <authorList>
            <person name="Zeman M."/>
            <person name="Kubasova T."/>
            <person name="Jahodarova E."/>
            <person name="Nykrynova M."/>
            <person name="Rychlik I."/>
        </authorList>
    </citation>
    <scope>NUCLEOTIDE SEQUENCE [LARGE SCALE GENOMIC DNA]</scope>
    <source>
        <strain evidence="3 4">153_Feed</strain>
    </source>
</reference>
<dbReference type="Gene3D" id="3.90.70.10">
    <property type="entry name" value="Cysteine proteinases"/>
    <property type="match status" value="1"/>
</dbReference>
<reference evidence="4" key="1">
    <citation type="submission" date="2023-06" db="EMBL/GenBank/DDBJ databases">
        <title>Identification and characterization of horizontal gene transfer across gut microbiota members of farm animals based on homology search.</title>
        <authorList>
            <person name="Zeman M."/>
            <person name="Kubasova T."/>
            <person name="Jahodarova E."/>
            <person name="Nykrynova M."/>
            <person name="Rychlik I."/>
        </authorList>
    </citation>
    <scope>NUCLEOTIDE SEQUENCE [LARGE SCALE GENOMIC DNA]</scope>
    <source>
        <strain evidence="4">153_Feed</strain>
    </source>
</reference>
<protein>
    <submittedName>
        <fullName evidence="3">Papain-like cysteine protease family protein</fullName>
    </submittedName>
</protein>
<evidence type="ECO:0000313" key="4">
    <source>
        <dbReference type="Proteomes" id="UP001529256"/>
    </source>
</evidence>
<sequence length="249" mass="25734">MGGKLNMGGARGARGVARGRLALLGAAAAVIVALLVLLLAVLPGACSAPETVDEQPGEIPNVPVTVEGAGEPEGPTSTPVDLWAKGSMPYLYQTDPQWADVEYSGGVLSKQGCGPTALDMVYIYLTGDTSYDPAGMAAFATENGYSTDLNGSSWELMTTGAAKLGLTGTMVSATVDSLRAELEAGRPVICVMNPGTFTEVGHYIVLERLAEDGTAVVHDSNSVGRSMRTWSLDLICSEAAGVWSFTVAS</sequence>
<evidence type="ECO:0000259" key="2">
    <source>
        <dbReference type="Pfam" id="PF13529"/>
    </source>
</evidence>
<dbReference type="Pfam" id="PF13529">
    <property type="entry name" value="Peptidase_C39_2"/>
    <property type="match status" value="1"/>
</dbReference>
<evidence type="ECO:0000313" key="3">
    <source>
        <dbReference type="EMBL" id="MDM8270879.1"/>
    </source>
</evidence>
<comment type="caution">
    <text evidence="3">The sequence shown here is derived from an EMBL/GenBank/DDBJ whole genome shotgun (WGS) entry which is preliminary data.</text>
</comment>
<dbReference type="RefSeq" id="WP_289510972.1">
    <property type="nucleotide sequence ID" value="NZ_JAUDEA010000004.1"/>
</dbReference>
<feature type="region of interest" description="Disordered" evidence="1">
    <location>
        <begin position="49"/>
        <end position="76"/>
    </location>
</feature>
<gene>
    <name evidence="3" type="ORF">QUW25_04220</name>
</gene>
<accession>A0ABT7V4H5</accession>
<keyword evidence="4" id="KW-1185">Reference proteome</keyword>
<feature type="domain" description="Peptidase C39-like" evidence="2">
    <location>
        <begin position="88"/>
        <end position="221"/>
    </location>
</feature>